<accession>A0A0K2U6I8</accession>
<protein>
    <submittedName>
        <fullName evidence="1">Uncharacterized protein</fullName>
    </submittedName>
</protein>
<reference evidence="1" key="1">
    <citation type="submission" date="2014-05" db="EMBL/GenBank/DDBJ databases">
        <authorList>
            <person name="Chronopoulou M."/>
        </authorList>
    </citation>
    <scope>NUCLEOTIDE SEQUENCE</scope>
    <source>
        <tissue evidence="1">Whole organism</tissue>
    </source>
</reference>
<proteinExistence type="predicted"/>
<name>A0A0K2U6I8_LEPSM</name>
<feature type="non-terminal residue" evidence="1">
    <location>
        <position position="1"/>
    </location>
</feature>
<dbReference type="EMBL" id="HACA01016186">
    <property type="protein sequence ID" value="CDW33547.1"/>
    <property type="molecule type" value="Transcribed_RNA"/>
</dbReference>
<evidence type="ECO:0000313" key="1">
    <source>
        <dbReference type="EMBL" id="CDW33547.1"/>
    </source>
</evidence>
<dbReference type="AlphaFoldDB" id="A0A0K2U6I8"/>
<organism evidence="1">
    <name type="scientific">Lepeophtheirus salmonis</name>
    <name type="common">Salmon louse</name>
    <name type="synonym">Caligus salmonis</name>
    <dbReference type="NCBI Taxonomy" id="72036"/>
    <lineage>
        <taxon>Eukaryota</taxon>
        <taxon>Metazoa</taxon>
        <taxon>Ecdysozoa</taxon>
        <taxon>Arthropoda</taxon>
        <taxon>Crustacea</taxon>
        <taxon>Multicrustacea</taxon>
        <taxon>Hexanauplia</taxon>
        <taxon>Copepoda</taxon>
        <taxon>Siphonostomatoida</taxon>
        <taxon>Caligidae</taxon>
        <taxon>Lepeophtheirus</taxon>
    </lineage>
</organism>
<sequence length="68" mass="7992">VDHPQTTHHNHGNIFLLTVHNVDILNRNVYLVVMNYKHHREGFTSPISVICIVEGMSYFTYLERYHGL</sequence>